<evidence type="ECO:0000256" key="3">
    <source>
        <dbReference type="SAM" id="MobiDB-lite"/>
    </source>
</evidence>
<dbReference type="InterPro" id="IPR002048">
    <property type="entry name" value="EF_hand_dom"/>
</dbReference>
<reference evidence="6 7" key="1">
    <citation type="submission" date="2017-04" db="EMBL/GenBank/DDBJ databases">
        <authorList>
            <person name="Afonso C.L."/>
            <person name="Miller P.J."/>
            <person name="Scott M.A."/>
            <person name="Spackman E."/>
            <person name="Goraichik I."/>
            <person name="Dimitrov K.M."/>
            <person name="Suarez D.L."/>
            <person name="Swayne D.E."/>
        </authorList>
    </citation>
    <scope>NUCLEOTIDE SEQUENCE [LARGE SCALE GENOMIC DNA]</scope>
    <source>
        <strain evidence="6 7">B5P</strain>
    </source>
</reference>
<evidence type="ECO:0000259" key="5">
    <source>
        <dbReference type="PROSITE" id="PS50222"/>
    </source>
</evidence>
<keyword evidence="4" id="KW-0732">Signal</keyword>
<feature type="compositionally biased region" description="Basic and acidic residues" evidence="3">
    <location>
        <begin position="113"/>
        <end position="129"/>
    </location>
</feature>
<keyword evidence="2" id="KW-0677">Repeat</keyword>
<organism evidence="6 7">
    <name type="scientific">Mesorhizobium australicum</name>
    <dbReference type="NCBI Taxonomy" id="536018"/>
    <lineage>
        <taxon>Bacteria</taxon>
        <taxon>Pseudomonadati</taxon>
        <taxon>Pseudomonadota</taxon>
        <taxon>Alphaproteobacteria</taxon>
        <taxon>Hyphomicrobiales</taxon>
        <taxon>Phyllobacteriaceae</taxon>
        <taxon>Mesorhizobium</taxon>
    </lineage>
</organism>
<dbReference type="GO" id="GO:0005509">
    <property type="term" value="F:calcium ion binding"/>
    <property type="evidence" value="ECO:0007669"/>
    <property type="project" value="InterPro"/>
</dbReference>
<keyword evidence="7" id="KW-1185">Reference proteome</keyword>
<accession>A0A1X7NYI2</accession>
<dbReference type="SUPFAM" id="SSF47473">
    <property type="entry name" value="EF-hand"/>
    <property type="match status" value="1"/>
</dbReference>
<dbReference type="RefSeq" id="WP_244561742.1">
    <property type="nucleotide sequence ID" value="NZ_FXBL01000004.1"/>
</dbReference>
<dbReference type="PANTHER" id="PTHR10827:SF98">
    <property type="entry name" value="45 KDA CALCIUM-BINDING PROTEIN"/>
    <property type="match status" value="1"/>
</dbReference>
<dbReference type="PANTHER" id="PTHR10827">
    <property type="entry name" value="RETICULOCALBIN"/>
    <property type="match status" value="1"/>
</dbReference>
<feature type="region of interest" description="Disordered" evidence="3">
    <location>
        <begin position="113"/>
        <end position="151"/>
    </location>
</feature>
<dbReference type="PROSITE" id="PS50222">
    <property type="entry name" value="EF_HAND_2"/>
    <property type="match status" value="1"/>
</dbReference>
<feature type="chain" id="PRO_5013095532" evidence="4">
    <location>
        <begin position="27"/>
        <end position="151"/>
    </location>
</feature>
<evidence type="ECO:0000313" key="7">
    <source>
        <dbReference type="Proteomes" id="UP000193083"/>
    </source>
</evidence>
<dbReference type="Proteomes" id="UP000193083">
    <property type="component" value="Unassembled WGS sequence"/>
</dbReference>
<evidence type="ECO:0000256" key="2">
    <source>
        <dbReference type="ARBA" id="ARBA00022737"/>
    </source>
</evidence>
<feature type="compositionally biased region" description="Basic and acidic residues" evidence="3">
    <location>
        <begin position="142"/>
        <end position="151"/>
    </location>
</feature>
<dbReference type="Gene3D" id="1.10.238.10">
    <property type="entry name" value="EF-hand"/>
    <property type="match status" value="2"/>
</dbReference>
<name>A0A1X7NYI2_9HYPH</name>
<dbReference type="AlphaFoldDB" id="A0A1X7NYI2"/>
<evidence type="ECO:0000313" key="6">
    <source>
        <dbReference type="EMBL" id="SMH43016.1"/>
    </source>
</evidence>
<gene>
    <name evidence="6" type="ORF">SAMN02982922_2820</name>
</gene>
<evidence type="ECO:0000256" key="4">
    <source>
        <dbReference type="SAM" id="SignalP"/>
    </source>
</evidence>
<sequence length="151" mass="15843">MKKSVLAWTFVAFAGAVGATASPAVAQDEALFERLDADKSGDVSFEEFVAVIKGRLEKADTDGDGKLTVEEISATFNGPQANDQAAALVERFDADKDGTVTIAEAEERRKQRFAKLDTNSDGKLVREEMSTGAAAPAGGSGKGDRLKASAD</sequence>
<dbReference type="InterPro" id="IPR011992">
    <property type="entry name" value="EF-hand-dom_pair"/>
</dbReference>
<feature type="signal peptide" evidence="4">
    <location>
        <begin position="1"/>
        <end position="26"/>
    </location>
</feature>
<proteinExistence type="predicted"/>
<dbReference type="Pfam" id="PF13499">
    <property type="entry name" value="EF-hand_7"/>
    <property type="match status" value="1"/>
</dbReference>
<feature type="domain" description="EF-hand" evidence="5">
    <location>
        <begin position="23"/>
        <end position="58"/>
    </location>
</feature>
<keyword evidence="1" id="KW-0479">Metal-binding</keyword>
<dbReference type="InterPro" id="IPR018247">
    <property type="entry name" value="EF_Hand_1_Ca_BS"/>
</dbReference>
<dbReference type="PROSITE" id="PS00018">
    <property type="entry name" value="EF_HAND_1"/>
    <property type="match status" value="1"/>
</dbReference>
<protein>
    <submittedName>
        <fullName evidence="6">EF hand</fullName>
    </submittedName>
</protein>
<dbReference type="EMBL" id="FXBL01000004">
    <property type="protein sequence ID" value="SMH43016.1"/>
    <property type="molecule type" value="Genomic_DNA"/>
</dbReference>
<evidence type="ECO:0000256" key="1">
    <source>
        <dbReference type="ARBA" id="ARBA00022723"/>
    </source>
</evidence>
<dbReference type="Pfam" id="PF13202">
    <property type="entry name" value="EF-hand_5"/>
    <property type="match status" value="1"/>
</dbReference>